<feature type="compositionally biased region" description="Basic and acidic residues" evidence="2">
    <location>
        <begin position="1"/>
        <end position="34"/>
    </location>
</feature>
<dbReference type="Proteomes" id="UP001178507">
    <property type="component" value="Unassembled WGS sequence"/>
</dbReference>
<accession>A0AA36HMV7</accession>
<organism evidence="3 4">
    <name type="scientific">Effrenium voratum</name>
    <dbReference type="NCBI Taxonomy" id="2562239"/>
    <lineage>
        <taxon>Eukaryota</taxon>
        <taxon>Sar</taxon>
        <taxon>Alveolata</taxon>
        <taxon>Dinophyceae</taxon>
        <taxon>Suessiales</taxon>
        <taxon>Symbiodiniaceae</taxon>
        <taxon>Effrenium</taxon>
    </lineage>
</organism>
<name>A0AA36HMV7_9DINO</name>
<dbReference type="EMBL" id="CAUJNA010000112">
    <property type="protein sequence ID" value="CAJ1372023.1"/>
    <property type="molecule type" value="Genomic_DNA"/>
</dbReference>
<evidence type="ECO:0000313" key="3">
    <source>
        <dbReference type="EMBL" id="CAJ1372023.1"/>
    </source>
</evidence>
<evidence type="ECO:0000256" key="2">
    <source>
        <dbReference type="SAM" id="MobiDB-lite"/>
    </source>
</evidence>
<keyword evidence="4" id="KW-1185">Reference proteome</keyword>
<evidence type="ECO:0000313" key="4">
    <source>
        <dbReference type="Proteomes" id="UP001178507"/>
    </source>
</evidence>
<proteinExistence type="predicted"/>
<dbReference type="AlphaFoldDB" id="A0AA36HMV7"/>
<comment type="caution">
    <text evidence="3">The sequence shown here is derived from an EMBL/GenBank/DDBJ whole genome shotgun (WGS) entry which is preliminary data.</text>
</comment>
<sequence length="186" mass="22019">MSAMEARRQMAERRAKAQAEVEEEKQRREQERREKERKKKRKQKYLEEERLATAVKEMEEAKRLTWEQKVEREWFALEFAPAELQASLCIQRGRFGAWNADAQQRLHKWLLTAQRRAGQGDAAQLCLEDKKRQVSECQFFILVVWVFLVLEKTLELETVVANLEKENSMLKAQARALKAKKQCTKP</sequence>
<feature type="region of interest" description="Disordered" evidence="2">
    <location>
        <begin position="1"/>
        <end position="44"/>
    </location>
</feature>
<evidence type="ECO:0000256" key="1">
    <source>
        <dbReference type="SAM" id="Coils"/>
    </source>
</evidence>
<reference evidence="3" key="1">
    <citation type="submission" date="2023-08" db="EMBL/GenBank/DDBJ databases">
        <authorList>
            <person name="Chen Y."/>
            <person name="Shah S."/>
            <person name="Dougan E. K."/>
            <person name="Thang M."/>
            <person name="Chan C."/>
        </authorList>
    </citation>
    <scope>NUCLEOTIDE SEQUENCE</scope>
</reference>
<keyword evidence="1" id="KW-0175">Coiled coil</keyword>
<feature type="coiled-coil region" evidence="1">
    <location>
        <begin position="153"/>
        <end position="180"/>
    </location>
</feature>
<gene>
    <name evidence="3" type="ORF">EVOR1521_LOCUS2181</name>
</gene>
<protein>
    <submittedName>
        <fullName evidence="3">Uncharacterized protein</fullName>
    </submittedName>
</protein>